<dbReference type="Pfam" id="PF03544">
    <property type="entry name" value="TonB_C"/>
    <property type="match status" value="1"/>
</dbReference>
<dbReference type="RefSeq" id="WP_243512590.1">
    <property type="nucleotide sequence ID" value="NZ_CP094534.1"/>
</dbReference>
<feature type="domain" description="TonB C-terminal" evidence="2">
    <location>
        <begin position="69"/>
        <end position="163"/>
    </location>
</feature>
<proteinExistence type="predicted"/>
<dbReference type="SUPFAM" id="SSF74653">
    <property type="entry name" value="TolA/TonB C-terminal domain"/>
    <property type="match status" value="1"/>
</dbReference>
<dbReference type="Proteomes" id="UP000831390">
    <property type="component" value="Chromosome"/>
</dbReference>
<keyword evidence="1" id="KW-0732">Signal</keyword>
<dbReference type="InterPro" id="IPR037682">
    <property type="entry name" value="TonB_C"/>
</dbReference>
<dbReference type="PROSITE" id="PS52015">
    <property type="entry name" value="TONB_CTD"/>
    <property type="match status" value="1"/>
</dbReference>
<evidence type="ECO:0000313" key="3">
    <source>
        <dbReference type="EMBL" id="UOE33031.1"/>
    </source>
</evidence>
<protein>
    <submittedName>
        <fullName evidence="3">Energy transducer TonB</fullName>
    </submittedName>
</protein>
<organism evidence="3 4">
    <name type="scientific">Hymenobacter monticola</name>
    <dbReference type="NCBI Taxonomy" id="1705399"/>
    <lineage>
        <taxon>Bacteria</taxon>
        <taxon>Pseudomonadati</taxon>
        <taxon>Bacteroidota</taxon>
        <taxon>Cytophagia</taxon>
        <taxon>Cytophagales</taxon>
        <taxon>Hymenobacteraceae</taxon>
        <taxon>Hymenobacter</taxon>
    </lineage>
</organism>
<feature type="signal peptide" evidence="1">
    <location>
        <begin position="1"/>
        <end position="18"/>
    </location>
</feature>
<feature type="chain" id="PRO_5045739312" evidence="1">
    <location>
        <begin position="19"/>
        <end position="163"/>
    </location>
</feature>
<name>A0ABY4B5P0_9BACT</name>
<keyword evidence="4" id="KW-1185">Reference proteome</keyword>
<evidence type="ECO:0000256" key="1">
    <source>
        <dbReference type="SAM" id="SignalP"/>
    </source>
</evidence>
<evidence type="ECO:0000259" key="2">
    <source>
        <dbReference type="PROSITE" id="PS52015"/>
    </source>
</evidence>
<dbReference type="EMBL" id="CP094534">
    <property type="protein sequence ID" value="UOE33031.1"/>
    <property type="molecule type" value="Genomic_DNA"/>
</dbReference>
<dbReference type="Gene3D" id="3.30.1150.10">
    <property type="match status" value="1"/>
</dbReference>
<evidence type="ECO:0000313" key="4">
    <source>
        <dbReference type="Proteomes" id="UP000831390"/>
    </source>
</evidence>
<gene>
    <name evidence="3" type="ORF">MTP16_18105</name>
</gene>
<accession>A0ABY4B5P0</accession>
<sequence>MKTMLLVILTVASTAARAQDTGVLHVAPGMMVHLPTKGRAKDLKPVVLAPPEPLLPRFWHGPGAEAQAAGLAQVYYFVRYNTRYPGPALAIQFEGKVTVRAVINAAGELVSTEIIDRHEPVIAQQEAANSLEAEALRVVRLMKFQPGTEAREALIIPLIYSLP</sequence>
<reference evidence="3 4" key="1">
    <citation type="submission" date="2022-03" db="EMBL/GenBank/DDBJ databases">
        <title>Hymenobactersp. isolated from the air.</title>
        <authorList>
            <person name="Won M."/>
            <person name="Kwon S.-W."/>
        </authorList>
    </citation>
    <scope>NUCLEOTIDE SEQUENCE [LARGE SCALE GENOMIC DNA]</scope>
    <source>
        <strain evidence="3 4">KACC 22596</strain>
    </source>
</reference>